<name>A0AB34GUE4_ESCRO</name>
<gene>
    <name evidence="2" type="ORF">J1605_010430</name>
</gene>
<sequence length="215" mass="22839">MACPCSHVRPAPPRGTGPSPLASQSHAETAQTASCACAQLQTHQAPLGAEPPSGSVLDSGYVTAPHRALPSSLAGATQEPHKPLSSEVGLATKPQIHGPNRPATMSDAAPGAIASSSWISSWPTDTHTCHRESFWVPEEVKHFHDSTLSPMLCPHGTTFFPAPPGEVLLQDSAPGTSLVAQWLRIRLPVRGTRVRTLVREHPTCRGATKPVRHNY</sequence>
<evidence type="ECO:0000256" key="1">
    <source>
        <dbReference type="SAM" id="MobiDB-lite"/>
    </source>
</evidence>
<evidence type="ECO:0000313" key="3">
    <source>
        <dbReference type="Proteomes" id="UP001159641"/>
    </source>
</evidence>
<accession>A0AB34GUE4</accession>
<keyword evidence="3" id="KW-1185">Reference proteome</keyword>
<dbReference type="AlphaFoldDB" id="A0AB34GUE4"/>
<protein>
    <submittedName>
        <fullName evidence="2">Uncharacterized protein</fullName>
    </submittedName>
</protein>
<dbReference type="Proteomes" id="UP001159641">
    <property type="component" value="Unassembled WGS sequence"/>
</dbReference>
<dbReference type="EMBL" id="JAIQCJ010002130">
    <property type="protein sequence ID" value="KAJ8782100.1"/>
    <property type="molecule type" value="Genomic_DNA"/>
</dbReference>
<proteinExistence type="predicted"/>
<organism evidence="2 3">
    <name type="scientific">Eschrichtius robustus</name>
    <name type="common">California gray whale</name>
    <name type="synonym">Eschrichtius gibbosus</name>
    <dbReference type="NCBI Taxonomy" id="9764"/>
    <lineage>
        <taxon>Eukaryota</taxon>
        <taxon>Metazoa</taxon>
        <taxon>Chordata</taxon>
        <taxon>Craniata</taxon>
        <taxon>Vertebrata</taxon>
        <taxon>Euteleostomi</taxon>
        <taxon>Mammalia</taxon>
        <taxon>Eutheria</taxon>
        <taxon>Laurasiatheria</taxon>
        <taxon>Artiodactyla</taxon>
        <taxon>Whippomorpha</taxon>
        <taxon>Cetacea</taxon>
        <taxon>Mysticeti</taxon>
        <taxon>Eschrichtiidae</taxon>
        <taxon>Eschrichtius</taxon>
    </lineage>
</organism>
<feature type="region of interest" description="Disordered" evidence="1">
    <location>
        <begin position="1"/>
        <end position="27"/>
    </location>
</feature>
<evidence type="ECO:0000313" key="2">
    <source>
        <dbReference type="EMBL" id="KAJ8782100.1"/>
    </source>
</evidence>
<comment type="caution">
    <text evidence="2">The sequence shown here is derived from an EMBL/GenBank/DDBJ whole genome shotgun (WGS) entry which is preliminary data.</text>
</comment>
<reference evidence="2 3" key="1">
    <citation type="submission" date="2022-11" db="EMBL/GenBank/DDBJ databases">
        <title>Whole genome sequence of Eschrichtius robustus ER-17-0199.</title>
        <authorList>
            <person name="Bruniche-Olsen A."/>
            <person name="Black A.N."/>
            <person name="Fields C.J."/>
            <person name="Walden K."/>
            <person name="Dewoody J.A."/>
        </authorList>
    </citation>
    <scope>NUCLEOTIDE SEQUENCE [LARGE SCALE GENOMIC DNA]</scope>
    <source>
        <strain evidence="2">ER-17-0199</strain>
        <tissue evidence="2">Blubber</tissue>
    </source>
</reference>